<dbReference type="RefSeq" id="WP_397086806.1">
    <property type="nucleotide sequence ID" value="NZ_JBITGY010000009.1"/>
</dbReference>
<evidence type="ECO:0000313" key="7">
    <source>
        <dbReference type="EMBL" id="MFI6501904.1"/>
    </source>
</evidence>
<sequence length="396" mass="43943">MFGTSRRQVLAMALAMPFLSDPVPRGGKCRELTIKGRNVKICPPPTDEHALVLDETVFIDGVPLRAMVMPGGFTSALNQHVVHPTLLSMVTEAVRLLRGARLVNPRPLAPVKLAHPDVAGRAGGRNAGRLRKHAAALTAAERTTLVNAFLELKRSGAYDFFVDMHRRAFDNHGWNAHMHAGFLAWHRAYLLLFENQLGTALPYWDWSTQQRPDATPFTGDFLGGNGRPGDTQVMDGPFAYRTGQWPITVSEDNRNFLRREFGAQADRPSGPSVVERALAMDAYDRPPYDSSAEGFRNLVEGWPGSPQMHNRAHVWVGGNMLGASSPNDPAFFLNHCFVDKLWADWQARHPSLAHFLPAELLDVPLEPFRSESGWTVTPRELLDHGTWYTYGGAPAL</sequence>
<evidence type="ECO:0000259" key="5">
    <source>
        <dbReference type="PROSITE" id="PS00497"/>
    </source>
</evidence>
<dbReference type="EMBL" id="JBITGY010000009">
    <property type="protein sequence ID" value="MFI6501904.1"/>
    <property type="molecule type" value="Genomic_DNA"/>
</dbReference>
<dbReference type="Pfam" id="PF00264">
    <property type="entry name" value="Tyrosinase"/>
    <property type="match status" value="1"/>
</dbReference>
<comment type="similarity">
    <text evidence="2">Belongs to the tyrosinase family.</text>
</comment>
<evidence type="ECO:0000256" key="4">
    <source>
        <dbReference type="ARBA" id="ARBA00023008"/>
    </source>
</evidence>
<proteinExistence type="inferred from homology"/>
<keyword evidence="3" id="KW-0479">Metal-binding</keyword>
<dbReference type="PROSITE" id="PS00497">
    <property type="entry name" value="TYROSINASE_1"/>
    <property type="match status" value="1"/>
</dbReference>
<evidence type="ECO:0000256" key="3">
    <source>
        <dbReference type="ARBA" id="ARBA00022723"/>
    </source>
</evidence>
<feature type="domain" description="Tyrosinase copper-binding" evidence="5">
    <location>
        <begin position="177"/>
        <end position="194"/>
    </location>
</feature>
<evidence type="ECO:0000256" key="1">
    <source>
        <dbReference type="ARBA" id="ARBA00001973"/>
    </source>
</evidence>
<keyword evidence="8" id="KW-1185">Reference proteome</keyword>
<evidence type="ECO:0000256" key="2">
    <source>
        <dbReference type="ARBA" id="ARBA00009928"/>
    </source>
</evidence>
<dbReference type="Proteomes" id="UP001612741">
    <property type="component" value="Unassembled WGS sequence"/>
</dbReference>
<dbReference type="PROSITE" id="PS00498">
    <property type="entry name" value="TYROSINASE_2"/>
    <property type="match status" value="1"/>
</dbReference>
<protein>
    <submittedName>
        <fullName evidence="7">Tyrosinase family protein</fullName>
    </submittedName>
</protein>
<name>A0ABW7Z597_9ACTN</name>
<accession>A0ABW7Z597</accession>
<dbReference type="Gene3D" id="1.10.1280.10">
    <property type="entry name" value="Di-copper center containing domain from catechol oxidase"/>
    <property type="match status" value="1"/>
</dbReference>
<gene>
    <name evidence="7" type="ORF">ACIBG2_31300</name>
</gene>
<dbReference type="InterPro" id="IPR050316">
    <property type="entry name" value="Tyrosinase/Hemocyanin"/>
</dbReference>
<reference evidence="7 8" key="1">
    <citation type="submission" date="2024-10" db="EMBL/GenBank/DDBJ databases">
        <title>The Natural Products Discovery Center: Release of the First 8490 Sequenced Strains for Exploring Actinobacteria Biosynthetic Diversity.</title>
        <authorList>
            <person name="Kalkreuter E."/>
            <person name="Kautsar S.A."/>
            <person name="Yang D."/>
            <person name="Bader C.D."/>
            <person name="Teijaro C.N."/>
            <person name="Fluegel L."/>
            <person name="Davis C.M."/>
            <person name="Simpson J.R."/>
            <person name="Lauterbach L."/>
            <person name="Steele A.D."/>
            <person name="Gui C."/>
            <person name="Meng S."/>
            <person name="Li G."/>
            <person name="Viehrig K."/>
            <person name="Ye F."/>
            <person name="Su P."/>
            <person name="Kiefer A.F."/>
            <person name="Nichols A."/>
            <person name="Cepeda A.J."/>
            <person name="Yan W."/>
            <person name="Fan B."/>
            <person name="Jiang Y."/>
            <person name="Adhikari A."/>
            <person name="Zheng C.-J."/>
            <person name="Schuster L."/>
            <person name="Cowan T.M."/>
            <person name="Smanski M.J."/>
            <person name="Chevrette M.G."/>
            <person name="De Carvalho L.P.S."/>
            <person name="Shen B."/>
        </authorList>
    </citation>
    <scope>NUCLEOTIDE SEQUENCE [LARGE SCALE GENOMIC DNA]</scope>
    <source>
        <strain evidence="7 8">NPDC050545</strain>
    </source>
</reference>
<comment type="caution">
    <text evidence="7">The sequence shown here is derived from an EMBL/GenBank/DDBJ whole genome shotgun (WGS) entry which is preliminary data.</text>
</comment>
<dbReference type="SUPFAM" id="SSF48056">
    <property type="entry name" value="Di-copper centre-containing domain"/>
    <property type="match status" value="1"/>
</dbReference>
<dbReference type="PANTHER" id="PTHR11474:SF126">
    <property type="entry name" value="TYROSINASE-LIKE PROTEIN TYR-1-RELATED"/>
    <property type="match status" value="1"/>
</dbReference>
<organism evidence="7 8">
    <name type="scientific">Nonomuraea typhae</name>
    <dbReference type="NCBI Taxonomy" id="2603600"/>
    <lineage>
        <taxon>Bacteria</taxon>
        <taxon>Bacillati</taxon>
        <taxon>Actinomycetota</taxon>
        <taxon>Actinomycetes</taxon>
        <taxon>Streptosporangiales</taxon>
        <taxon>Streptosporangiaceae</taxon>
        <taxon>Nonomuraea</taxon>
    </lineage>
</organism>
<dbReference type="InterPro" id="IPR008922">
    <property type="entry name" value="Di-copper_centre_dom_sf"/>
</dbReference>
<dbReference type="InterPro" id="IPR002227">
    <property type="entry name" value="Tyrosinase_Cu-bd"/>
</dbReference>
<feature type="domain" description="Tyrosinase copper-binding" evidence="6">
    <location>
        <begin position="328"/>
        <end position="339"/>
    </location>
</feature>
<comment type="cofactor">
    <cofactor evidence="1">
        <name>Cu(2+)</name>
        <dbReference type="ChEBI" id="CHEBI:29036"/>
    </cofactor>
</comment>
<dbReference type="PANTHER" id="PTHR11474">
    <property type="entry name" value="TYROSINASE FAMILY MEMBER"/>
    <property type="match status" value="1"/>
</dbReference>
<evidence type="ECO:0000259" key="6">
    <source>
        <dbReference type="PROSITE" id="PS00498"/>
    </source>
</evidence>
<dbReference type="PRINTS" id="PR00092">
    <property type="entry name" value="TYROSINASE"/>
</dbReference>
<evidence type="ECO:0000313" key="8">
    <source>
        <dbReference type="Proteomes" id="UP001612741"/>
    </source>
</evidence>
<keyword evidence="4" id="KW-0186">Copper</keyword>